<protein>
    <submittedName>
        <fullName evidence="1">Uncharacterized protein</fullName>
    </submittedName>
</protein>
<dbReference type="EMBL" id="CH902622">
    <property type="protein sequence ID" value="KPU75087.1"/>
    <property type="molecule type" value="Genomic_DNA"/>
</dbReference>
<evidence type="ECO:0000313" key="1">
    <source>
        <dbReference type="EMBL" id="KPU75087.1"/>
    </source>
</evidence>
<gene>
    <name evidence="1" type="primary">Dana\GF26251</name>
    <name evidence="1" type="ORF">GF26251</name>
</gene>
<evidence type="ECO:0000313" key="2">
    <source>
        <dbReference type="Proteomes" id="UP000007801"/>
    </source>
</evidence>
<name>A0A0P8Y723_DROAN</name>
<dbReference type="InParanoid" id="A0A0P8Y723"/>
<reference evidence="1 2" key="1">
    <citation type="journal article" date="2007" name="Nature">
        <title>Evolution of genes and genomes on the Drosophila phylogeny.</title>
        <authorList>
            <consortium name="Drosophila 12 Genomes Consortium"/>
            <person name="Clark A.G."/>
            <person name="Eisen M.B."/>
            <person name="Smith D.R."/>
            <person name="Bergman C.M."/>
            <person name="Oliver B."/>
            <person name="Markow T.A."/>
            <person name="Kaufman T.C."/>
            <person name="Kellis M."/>
            <person name="Gelbart W."/>
            <person name="Iyer V.N."/>
            <person name="Pollard D.A."/>
            <person name="Sackton T.B."/>
            <person name="Larracuente A.M."/>
            <person name="Singh N.D."/>
            <person name="Abad J.P."/>
            <person name="Abt D.N."/>
            <person name="Adryan B."/>
            <person name="Aguade M."/>
            <person name="Akashi H."/>
            <person name="Anderson W.W."/>
            <person name="Aquadro C.F."/>
            <person name="Ardell D.H."/>
            <person name="Arguello R."/>
            <person name="Artieri C.G."/>
            <person name="Barbash D.A."/>
            <person name="Barker D."/>
            <person name="Barsanti P."/>
            <person name="Batterham P."/>
            <person name="Batzoglou S."/>
            <person name="Begun D."/>
            <person name="Bhutkar A."/>
            <person name="Blanco E."/>
            <person name="Bosak S.A."/>
            <person name="Bradley R.K."/>
            <person name="Brand A.D."/>
            <person name="Brent M.R."/>
            <person name="Brooks A.N."/>
            <person name="Brown R.H."/>
            <person name="Butlin R.K."/>
            <person name="Caggese C."/>
            <person name="Calvi B.R."/>
            <person name="Bernardo de Carvalho A."/>
            <person name="Caspi A."/>
            <person name="Castrezana S."/>
            <person name="Celniker S.E."/>
            <person name="Chang J.L."/>
            <person name="Chapple C."/>
            <person name="Chatterji S."/>
            <person name="Chinwalla A."/>
            <person name="Civetta A."/>
            <person name="Clifton S.W."/>
            <person name="Comeron J.M."/>
            <person name="Costello J.C."/>
            <person name="Coyne J.A."/>
            <person name="Daub J."/>
            <person name="David R.G."/>
            <person name="Delcher A.L."/>
            <person name="Delehaunty K."/>
            <person name="Do C.B."/>
            <person name="Ebling H."/>
            <person name="Edwards K."/>
            <person name="Eickbush T."/>
            <person name="Evans J.D."/>
            <person name="Filipski A."/>
            <person name="Findeiss S."/>
            <person name="Freyhult E."/>
            <person name="Fulton L."/>
            <person name="Fulton R."/>
            <person name="Garcia A.C."/>
            <person name="Gardiner A."/>
            <person name="Garfield D.A."/>
            <person name="Garvin B.E."/>
            <person name="Gibson G."/>
            <person name="Gilbert D."/>
            <person name="Gnerre S."/>
            <person name="Godfrey J."/>
            <person name="Good R."/>
            <person name="Gotea V."/>
            <person name="Gravely B."/>
            <person name="Greenberg A.J."/>
            <person name="Griffiths-Jones S."/>
            <person name="Gross S."/>
            <person name="Guigo R."/>
            <person name="Gustafson E.A."/>
            <person name="Haerty W."/>
            <person name="Hahn M.W."/>
            <person name="Halligan D.L."/>
            <person name="Halpern A.L."/>
            <person name="Halter G.M."/>
            <person name="Han M.V."/>
            <person name="Heger A."/>
            <person name="Hillier L."/>
            <person name="Hinrichs A.S."/>
            <person name="Holmes I."/>
            <person name="Hoskins R.A."/>
            <person name="Hubisz M.J."/>
            <person name="Hultmark D."/>
            <person name="Huntley M.A."/>
            <person name="Jaffe D.B."/>
            <person name="Jagadeeshan S."/>
            <person name="Jeck W.R."/>
            <person name="Johnson J."/>
            <person name="Jones C.D."/>
            <person name="Jordan W.C."/>
            <person name="Karpen G.H."/>
            <person name="Kataoka E."/>
            <person name="Keightley P.D."/>
            <person name="Kheradpour P."/>
            <person name="Kirkness E.F."/>
            <person name="Koerich L.B."/>
            <person name="Kristiansen K."/>
            <person name="Kudrna D."/>
            <person name="Kulathinal R.J."/>
            <person name="Kumar S."/>
            <person name="Kwok R."/>
            <person name="Lander E."/>
            <person name="Langley C.H."/>
            <person name="Lapoint R."/>
            <person name="Lazzaro B.P."/>
            <person name="Lee S.J."/>
            <person name="Levesque L."/>
            <person name="Li R."/>
            <person name="Lin C.F."/>
            <person name="Lin M.F."/>
            <person name="Lindblad-Toh K."/>
            <person name="Llopart A."/>
            <person name="Long M."/>
            <person name="Low L."/>
            <person name="Lozovsky E."/>
            <person name="Lu J."/>
            <person name="Luo M."/>
            <person name="Machado C.A."/>
            <person name="Makalowski W."/>
            <person name="Marzo M."/>
            <person name="Matsuda M."/>
            <person name="Matzkin L."/>
            <person name="McAllister B."/>
            <person name="McBride C.S."/>
            <person name="McKernan B."/>
            <person name="McKernan K."/>
            <person name="Mendez-Lago M."/>
            <person name="Minx P."/>
            <person name="Mollenhauer M.U."/>
            <person name="Montooth K."/>
            <person name="Mount S.M."/>
            <person name="Mu X."/>
            <person name="Myers E."/>
            <person name="Negre B."/>
            <person name="Newfeld S."/>
            <person name="Nielsen R."/>
            <person name="Noor M.A."/>
            <person name="O'Grady P."/>
            <person name="Pachter L."/>
            <person name="Papaceit M."/>
            <person name="Parisi M.J."/>
            <person name="Parisi M."/>
            <person name="Parts L."/>
            <person name="Pedersen J.S."/>
            <person name="Pesole G."/>
            <person name="Phillippy A.M."/>
            <person name="Ponting C.P."/>
            <person name="Pop M."/>
            <person name="Porcelli D."/>
            <person name="Powell J.R."/>
            <person name="Prohaska S."/>
            <person name="Pruitt K."/>
            <person name="Puig M."/>
            <person name="Quesneville H."/>
            <person name="Ram K.R."/>
            <person name="Rand D."/>
            <person name="Rasmussen M.D."/>
            <person name="Reed L.K."/>
            <person name="Reenan R."/>
            <person name="Reily A."/>
            <person name="Remington K.A."/>
            <person name="Rieger T.T."/>
            <person name="Ritchie M.G."/>
            <person name="Robin C."/>
            <person name="Rogers Y.H."/>
            <person name="Rohde C."/>
            <person name="Rozas J."/>
            <person name="Rubenfield M.J."/>
            <person name="Ruiz A."/>
            <person name="Russo S."/>
            <person name="Salzberg S.L."/>
            <person name="Sanchez-Gracia A."/>
            <person name="Saranga D.J."/>
            <person name="Sato H."/>
            <person name="Schaeffer S.W."/>
            <person name="Schatz M.C."/>
            <person name="Schlenke T."/>
            <person name="Schwartz R."/>
            <person name="Segarra C."/>
            <person name="Singh R.S."/>
            <person name="Sirot L."/>
            <person name="Sirota M."/>
            <person name="Sisneros N.B."/>
            <person name="Smith C.D."/>
            <person name="Smith T.F."/>
            <person name="Spieth J."/>
            <person name="Stage D.E."/>
            <person name="Stark A."/>
            <person name="Stephan W."/>
            <person name="Strausberg R.L."/>
            <person name="Strempel S."/>
            <person name="Sturgill D."/>
            <person name="Sutton G."/>
            <person name="Sutton G.G."/>
            <person name="Tao W."/>
            <person name="Teichmann S."/>
            <person name="Tobari Y.N."/>
            <person name="Tomimura Y."/>
            <person name="Tsolas J.M."/>
            <person name="Valente V.L."/>
            <person name="Venter E."/>
            <person name="Venter J.C."/>
            <person name="Vicario S."/>
            <person name="Vieira F.G."/>
            <person name="Vilella A.J."/>
            <person name="Villasante A."/>
            <person name="Walenz B."/>
            <person name="Wang J."/>
            <person name="Wasserman M."/>
            <person name="Watts T."/>
            <person name="Wilson D."/>
            <person name="Wilson R.K."/>
            <person name="Wing R.A."/>
            <person name="Wolfner M.F."/>
            <person name="Wong A."/>
            <person name="Wong G.K."/>
            <person name="Wu C.I."/>
            <person name="Wu G."/>
            <person name="Yamamoto D."/>
            <person name="Yang H.P."/>
            <person name="Yang S.P."/>
            <person name="Yorke J.A."/>
            <person name="Yoshida K."/>
            <person name="Zdobnov E."/>
            <person name="Zhang P."/>
            <person name="Zhang Y."/>
            <person name="Zimin A.V."/>
            <person name="Baldwin J."/>
            <person name="Abdouelleil A."/>
            <person name="Abdulkadir J."/>
            <person name="Abebe A."/>
            <person name="Abera B."/>
            <person name="Abreu J."/>
            <person name="Acer S.C."/>
            <person name="Aftuck L."/>
            <person name="Alexander A."/>
            <person name="An P."/>
            <person name="Anderson E."/>
            <person name="Anderson S."/>
            <person name="Arachi H."/>
            <person name="Azer M."/>
            <person name="Bachantsang P."/>
            <person name="Barry A."/>
            <person name="Bayul T."/>
            <person name="Berlin A."/>
            <person name="Bessette D."/>
            <person name="Bloom T."/>
            <person name="Blye J."/>
            <person name="Boguslavskiy L."/>
            <person name="Bonnet C."/>
            <person name="Boukhgalter B."/>
            <person name="Bourzgui I."/>
            <person name="Brown A."/>
            <person name="Cahill P."/>
            <person name="Channer S."/>
            <person name="Cheshatsang Y."/>
            <person name="Chuda L."/>
            <person name="Citroen M."/>
            <person name="Collymore A."/>
            <person name="Cooke P."/>
            <person name="Costello M."/>
            <person name="D'Aco K."/>
            <person name="Daza R."/>
            <person name="De Haan G."/>
            <person name="DeGray S."/>
            <person name="DeMaso C."/>
            <person name="Dhargay N."/>
            <person name="Dooley K."/>
            <person name="Dooley E."/>
            <person name="Doricent M."/>
            <person name="Dorje P."/>
            <person name="Dorjee K."/>
            <person name="Dupes A."/>
            <person name="Elong R."/>
            <person name="Falk J."/>
            <person name="Farina A."/>
            <person name="Faro S."/>
            <person name="Ferguson D."/>
            <person name="Fisher S."/>
            <person name="Foley C.D."/>
            <person name="Franke A."/>
            <person name="Friedrich D."/>
            <person name="Gadbois L."/>
            <person name="Gearin G."/>
            <person name="Gearin C.R."/>
            <person name="Giannoukos G."/>
            <person name="Goode T."/>
            <person name="Graham J."/>
            <person name="Grandbois E."/>
            <person name="Grewal S."/>
            <person name="Gyaltsen K."/>
            <person name="Hafez N."/>
            <person name="Hagos B."/>
            <person name="Hall J."/>
            <person name="Henson C."/>
            <person name="Hollinger A."/>
            <person name="Honan T."/>
            <person name="Huard M.D."/>
            <person name="Hughes L."/>
            <person name="Hurhula B."/>
            <person name="Husby M.E."/>
            <person name="Kamat A."/>
            <person name="Kanga B."/>
            <person name="Kashin S."/>
            <person name="Khazanovich D."/>
            <person name="Kisner P."/>
            <person name="Lance K."/>
            <person name="Lara M."/>
            <person name="Lee W."/>
            <person name="Lennon N."/>
            <person name="Letendre F."/>
            <person name="LeVine R."/>
            <person name="Lipovsky A."/>
            <person name="Liu X."/>
            <person name="Liu J."/>
            <person name="Liu S."/>
            <person name="Lokyitsang T."/>
            <person name="Lokyitsang Y."/>
            <person name="Lubonja R."/>
            <person name="Lui A."/>
            <person name="MacDonald P."/>
            <person name="Magnisalis V."/>
            <person name="Maru K."/>
            <person name="Matthews C."/>
            <person name="McCusker W."/>
            <person name="McDonough S."/>
            <person name="Mehta T."/>
            <person name="Meldrim J."/>
            <person name="Meneus L."/>
            <person name="Mihai O."/>
            <person name="Mihalev A."/>
            <person name="Mihova T."/>
            <person name="Mittelman R."/>
            <person name="Mlenga V."/>
            <person name="Montmayeur A."/>
            <person name="Mulrain L."/>
            <person name="Navidi A."/>
            <person name="Naylor J."/>
            <person name="Negash T."/>
            <person name="Nguyen T."/>
            <person name="Nguyen N."/>
            <person name="Nicol R."/>
            <person name="Norbu C."/>
            <person name="Norbu N."/>
            <person name="Novod N."/>
            <person name="O'Neill B."/>
            <person name="Osman S."/>
            <person name="Markiewicz E."/>
            <person name="Oyono O.L."/>
            <person name="Patti C."/>
            <person name="Phunkhang P."/>
            <person name="Pierre F."/>
            <person name="Priest M."/>
            <person name="Raghuraman S."/>
            <person name="Rege F."/>
            <person name="Reyes R."/>
            <person name="Rise C."/>
            <person name="Rogov P."/>
            <person name="Ross K."/>
            <person name="Ryan E."/>
            <person name="Settipalli S."/>
            <person name="Shea T."/>
            <person name="Sherpa N."/>
            <person name="Shi L."/>
            <person name="Shih D."/>
            <person name="Sparrow T."/>
            <person name="Spaulding J."/>
            <person name="Stalker J."/>
            <person name="Stange-Thomann N."/>
            <person name="Stavropoulos S."/>
            <person name="Stone C."/>
            <person name="Strader C."/>
            <person name="Tesfaye S."/>
            <person name="Thomson T."/>
            <person name="Thoulutsang Y."/>
            <person name="Thoulutsang D."/>
            <person name="Topham K."/>
            <person name="Topping I."/>
            <person name="Tsamla T."/>
            <person name="Vassiliev H."/>
            <person name="Vo A."/>
            <person name="Wangchuk T."/>
            <person name="Wangdi T."/>
            <person name="Weiand M."/>
            <person name="Wilkinson J."/>
            <person name="Wilson A."/>
            <person name="Yadav S."/>
            <person name="Young G."/>
            <person name="Yu Q."/>
            <person name="Zembek L."/>
            <person name="Zhong D."/>
            <person name="Zimmer A."/>
            <person name="Zwirko Z."/>
            <person name="Jaffe D.B."/>
            <person name="Alvarez P."/>
            <person name="Brockman W."/>
            <person name="Butler J."/>
            <person name="Chin C."/>
            <person name="Gnerre S."/>
            <person name="Grabherr M."/>
            <person name="Kleber M."/>
            <person name="Mauceli E."/>
            <person name="MacCallum I."/>
        </authorList>
    </citation>
    <scope>NUCLEOTIDE SEQUENCE [LARGE SCALE GENOMIC DNA]</scope>
    <source>
        <strain evidence="2">Tucson 14024-0371.13</strain>
    </source>
</reference>
<proteinExistence type="predicted"/>
<keyword evidence="2" id="KW-1185">Reference proteome</keyword>
<dbReference type="Proteomes" id="UP000007801">
    <property type="component" value="Unassembled WGS sequence"/>
</dbReference>
<dbReference type="AlphaFoldDB" id="A0A0P8Y723"/>
<accession>A0A0P8Y723</accession>
<organism evidence="1 2">
    <name type="scientific">Drosophila ananassae</name>
    <name type="common">Fruit fly</name>
    <dbReference type="NCBI Taxonomy" id="7217"/>
    <lineage>
        <taxon>Eukaryota</taxon>
        <taxon>Metazoa</taxon>
        <taxon>Ecdysozoa</taxon>
        <taxon>Arthropoda</taxon>
        <taxon>Hexapoda</taxon>
        <taxon>Insecta</taxon>
        <taxon>Pterygota</taxon>
        <taxon>Neoptera</taxon>
        <taxon>Endopterygota</taxon>
        <taxon>Diptera</taxon>
        <taxon>Brachycera</taxon>
        <taxon>Muscomorpha</taxon>
        <taxon>Ephydroidea</taxon>
        <taxon>Drosophilidae</taxon>
        <taxon>Drosophila</taxon>
        <taxon>Sophophora</taxon>
    </lineage>
</organism>
<sequence length="59" mass="6413">MAISALRHEDDDEDDSQDALVKDVGVVGPASPREAASKLLRQLAEERFLAGVPGIEMHR</sequence>